<dbReference type="SUPFAM" id="SSF51338">
    <property type="entry name" value="Composite domain of metallo-dependent hydrolases"/>
    <property type="match status" value="1"/>
</dbReference>
<keyword evidence="2" id="KW-0479">Metal-binding</keyword>
<dbReference type="InterPro" id="IPR032466">
    <property type="entry name" value="Metal_Hydrolase"/>
</dbReference>
<evidence type="ECO:0000256" key="5">
    <source>
        <dbReference type="PIRNR" id="PIRNR038994"/>
    </source>
</evidence>
<dbReference type="Proteomes" id="UP001431784">
    <property type="component" value="Unassembled WGS sequence"/>
</dbReference>
<reference evidence="7" key="1">
    <citation type="submission" date="2023-02" db="EMBL/GenBank/DDBJ databases">
        <title>Description of Roseinatronobacter alkalisoli sp. nov., an alkaliphilic bacerium isolated from soda soil.</title>
        <authorList>
            <person name="Wei W."/>
        </authorList>
    </citation>
    <scope>NUCLEOTIDE SEQUENCE</scope>
    <source>
        <strain evidence="7">HJB301</strain>
    </source>
</reference>
<protein>
    <submittedName>
        <fullName evidence="7">N-acetylglucosamine-6-phosphate deacetylase</fullName>
    </submittedName>
</protein>
<dbReference type="PANTHER" id="PTHR11113:SF14">
    <property type="entry name" value="N-ACETYLGLUCOSAMINE-6-PHOSPHATE DEACETYLASE"/>
    <property type="match status" value="1"/>
</dbReference>
<comment type="caution">
    <text evidence="7">The sequence shown here is derived from an EMBL/GenBank/DDBJ whole genome shotgun (WGS) entry which is preliminary data.</text>
</comment>
<feature type="domain" description="Amidohydrolase-related" evidence="6">
    <location>
        <begin position="51"/>
        <end position="363"/>
    </location>
</feature>
<dbReference type="PIRSF" id="PIRSF038994">
    <property type="entry name" value="NagA"/>
    <property type="match status" value="1"/>
</dbReference>
<dbReference type="Gene3D" id="2.30.40.10">
    <property type="entry name" value="Urease, subunit C, domain 1"/>
    <property type="match status" value="1"/>
</dbReference>
<dbReference type="InterPro" id="IPR003764">
    <property type="entry name" value="GlcNAc_6-P_deAcase"/>
</dbReference>
<evidence type="ECO:0000313" key="8">
    <source>
        <dbReference type="Proteomes" id="UP001431784"/>
    </source>
</evidence>
<evidence type="ECO:0000256" key="3">
    <source>
        <dbReference type="ARBA" id="ARBA00022801"/>
    </source>
</evidence>
<dbReference type="InterPro" id="IPR011059">
    <property type="entry name" value="Metal-dep_hydrolase_composite"/>
</dbReference>
<sequence>MMQVLKAAHVFDGTRMHANAAVSLSAQGRILGLHAEGDVLPAPARDLGMGILAPGLVDLQVNGGGGVMVGAGTDCAQLARICAAHARLGACAILPTLITDTPDVTRQVIAAGMDAARDSVAGFAGLHLEGPHLDPARKGAHDAGLIRPMDEADLALLCDAAQALPALMVTLAPEGATLHQIAALAEAGAIISLGHSGCDSAAALAAHRAGARSVTHLYNAMGALQNRAPGLVGAALTSPLVAGIIADGVHVAPECMAVALQMKAPDGLYLVSDSMGFAGTDLREITLGGRRILRAGGRLTLADGTLAGADISLPQSLACLAGLGVGAERALAMASRIPADLIGATDRGRIAPGARGDLVFLSPDWTLRAIWQAGRNVPFAEDVVTPRAGARG</sequence>
<dbReference type="RefSeq" id="WP_274354226.1">
    <property type="nucleotide sequence ID" value="NZ_JAQZSM010000039.1"/>
</dbReference>
<accession>A0ABT5TEM2</accession>
<dbReference type="PANTHER" id="PTHR11113">
    <property type="entry name" value="N-ACETYLGLUCOSAMINE-6-PHOSPHATE DEACETYLASE"/>
    <property type="match status" value="1"/>
</dbReference>
<evidence type="ECO:0000259" key="6">
    <source>
        <dbReference type="Pfam" id="PF01979"/>
    </source>
</evidence>
<dbReference type="EMBL" id="JAQZSM010000039">
    <property type="protein sequence ID" value="MDD7973560.1"/>
    <property type="molecule type" value="Genomic_DNA"/>
</dbReference>
<dbReference type="Gene3D" id="3.20.20.140">
    <property type="entry name" value="Metal-dependent hydrolases"/>
    <property type="match status" value="1"/>
</dbReference>
<comment type="similarity">
    <text evidence="1 5">Belongs to the metallo-dependent hydrolases superfamily. NagA family.</text>
</comment>
<evidence type="ECO:0000256" key="2">
    <source>
        <dbReference type="ARBA" id="ARBA00022723"/>
    </source>
</evidence>
<keyword evidence="4 5" id="KW-0119">Carbohydrate metabolism</keyword>
<dbReference type="InterPro" id="IPR006680">
    <property type="entry name" value="Amidohydro-rel"/>
</dbReference>
<dbReference type="Pfam" id="PF01979">
    <property type="entry name" value="Amidohydro_1"/>
    <property type="match status" value="1"/>
</dbReference>
<organism evidence="7 8">
    <name type="scientific">Roseinatronobacter alkalisoli</name>
    <dbReference type="NCBI Taxonomy" id="3028235"/>
    <lineage>
        <taxon>Bacteria</taxon>
        <taxon>Pseudomonadati</taxon>
        <taxon>Pseudomonadota</taxon>
        <taxon>Alphaproteobacteria</taxon>
        <taxon>Rhodobacterales</taxon>
        <taxon>Paracoccaceae</taxon>
        <taxon>Roseinatronobacter</taxon>
    </lineage>
</organism>
<keyword evidence="3 5" id="KW-0378">Hydrolase</keyword>
<evidence type="ECO:0000256" key="1">
    <source>
        <dbReference type="ARBA" id="ARBA00010716"/>
    </source>
</evidence>
<proteinExistence type="inferred from homology"/>
<dbReference type="SUPFAM" id="SSF51556">
    <property type="entry name" value="Metallo-dependent hydrolases"/>
    <property type="match status" value="1"/>
</dbReference>
<name>A0ABT5TEM2_9RHOB</name>
<evidence type="ECO:0000313" key="7">
    <source>
        <dbReference type="EMBL" id="MDD7973560.1"/>
    </source>
</evidence>
<evidence type="ECO:0000256" key="4">
    <source>
        <dbReference type="ARBA" id="ARBA00023277"/>
    </source>
</evidence>
<gene>
    <name evidence="7" type="ORF">PUT78_21090</name>
</gene>
<keyword evidence="8" id="KW-1185">Reference proteome</keyword>